<feature type="compositionally biased region" description="Low complexity" evidence="1">
    <location>
        <begin position="291"/>
        <end position="304"/>
    </location>
</feature>
<dbReference type="Proteomes" id="UP001164286">
    <property type="component" value="Unassembled WGS sequence"/>
</dbReference>
<dbReference type="AlphaFoldDB" id="A0AA38LVA5"/>
<feature type="signal peptide" evidence="2">
    <location>
        <begin position="1"/>
        <end position="19"/>
    </location>
</feature>
<name>A0AA38LVA5_9TREE</name>
<evidence type="ECO:0000256" key="2">
    <source>
        <dbReference type="SAM" id="SignalP"/>
    </source>
</evidence>
<feature type="region of interest" description="Disordered" evidence="1">
    <location>
        <begin position="38"/>
        <end position="309"/>
    </location>
</feature>
<feature type="region of interest" description="Disordered" evidence="1">
    <location>
        <begin position="322"/>
        <end position="373"/>
    </location>
</feature>
<keyword evidence="2" id="KW-0732">Signal</keyword>
<reference evidence="3" key="1">
    <citation type="journal article" date="2022" name="G3 (Bethesda)">
        <title>High quality genome of the basidiomycete yeast Dioszegia hungarica PDD-24b-2 isolated from cloud water.</title>
        <authorList>
            <person name="Jarrige D."/>
            <person name="Haridas S."/>
            <person name="Bleykasten-Grosshans C."/>
            <person name="Joly M."/>
            <person name="Nadalig T."/>
            <person name="Sancelme M."/>
            <person name="Vuilleumier S."/>
            <person name="Grigoriev I.V."/>
            <person name="Amato P."/>
            <person name="Bringel F."/>
        </authorList>
    </citation>
    <scope>NUCLEOTIDE SEQUENCE</scope>
    <source>
        <strain evidence="3">PDD-24b-2</strain>
    </source>
</reference>
<feature type="region of interest" description="Disordered" evidence="1">
    <location>
        <begin position="520"/>
        <end position="539"/>
    </location>
</feature>
<evidence type="ECO:0000313" key="4">
    <source>
        <dbReference type="Proteomes" id="UP001164286"/>
    </source>
</evidence>
<organism evidence="3 4">
    <name type="scientific">Dioszegia hungarica</name>
    <dbReference type="NCBI Taxonomy" id="4972"/>
    <lineage>
        <taxon>Eukaryota</taxon>
        <taxon>Fungi</taxon>
        <taxon>Dikarya</taxon>
        <taxon>Basidiomycota</taxon>
        <taxon>Agaricomycotina</taxon>
        <taxon>Tremellomycetes</taxon>
        <taxon>Tremellales</taxon>
        <taxon>Bulleribasidiaceae</taxon>
        <taxon>Dioszegia</taxon>
    </lineage>
</organism>
<protein>
    <submittedName>
        <fullName evidence="3">Uncharacterized protein</fullName>
    </submittedName>
</protein>
<gene>
    <name evidence="3" type="ORF">MKK02DRAFT_32548</name>
</gene>
<feature type="compositionally biased region" description="Basic and acidic residues" evidence="1">
    <location>
        <begin position="237"/>
        <end position="257"/>
    </location>
</feature>
<dbReference type="RefSeq" id="XP_052944803.1">
    <property type="nucleotide sequence ID" value="XM_053088528.1"/>
</dbReference>
<sequence>MKTSTAFAILTLLAAGSGAVPISRRDGPDCPCEVLDPNNAGDNLQKAGDGGNTLLGGMNNQAEDSPLGDAADKLLGSDSAEDPSSVMQEDDKDVTVQVPHGAAADEATEDAEPITSGDALDPVDEGDAFNGGGNNAFRLSRPGRPITTNNVEDQPADDAADNNGMDLLSSAGLDEVAKAEDVDGGAREGEKALGAEEPVDNVLPGDKTNDKVDNVTSDESTDDTISTLSSDMPLDNVQDKVEGAAGDKVEDKAKDGESGLGLKEPVDGALPGDKTADKVNNVVDPSSSAQSTDNSPSNDNNGSGLDPILAGNAVNDAVAEHTGHDTNDHLDNAGDRPLGQTIDEAAQHGGGKADDHLDGVNTKPADKVADGVVAGSGPKVVDATNGPLSNAAEGVVPGSGPAVKDAAHGPVSSAADGLVPGTGPKVVDATDGPTHDAAEGIIPGSGPVVKNATDRPAGQSVDKALAGDNQAFDGLKGASLLGGLPTSMSGMPDIDMNVHVKPNNQAEPQQQSTFPLSANSVTGALGSRPAGGLTDSVRPAASGLSGGNLLQALVAPGVLGGTPLADRPLQNTGAPASGIVSPLTNGAGIANIVSGAKGLPIVNTVGQQGQPINTDSIKGMPIVNGLGQPMDTDGFFGGSGKKLLGKVKPTASDTSDDVNETTDSLNNGPDGAADQVTDDLAKENVNACKDCINTAIAPVNSKADDADNLVKSDPLHVEPAVQKPDSQLPVSYQCVTSPVTKMPVYTMPCLTNWGGRVGSDVDVCIAQDQMDFKPVNTIACPEEMQDHLGDDLSLLRREDNDEKWDMLSRGINRYVRLCMVANGL</sequence>
<comment type="caution">
    <text evidence="3">The sequence shown here is derived from an EMBL/GenBank/DDBJ whole genome shotgun (WGS) entry which is preliminary data.</text>
</comment>
<proteinExistence type="predicted"/>
<dbReference type="EMBL" id="JAKWFO010000005">
    <property type="protein sequence ID" value="KAI9635026.1"/>
    <property type="molecule type" value="Genomic_DNA"/>
</dbReference>
<evidence type="ECO:0000313" key="3">
    <source>
        <dbReference type="EMBL" id="KAI9635026.1"/>
    </source>
</evidence>
<keyword evidence="4" id="KW-1185">Reference proteome</keyword>
<feature type="compositionally biased region" description="Basic and acidic residues" evidence="1">
    <location>
        <begin position="322"/>
        <end position="334"/>
    </location>
</feature>
<feature type="compositionally biased region" description="Basic and acidic residues" evidence="1">
    <location>
        <begin position="351"/>
        <end position="369"/>
    </location>
</feature>
<feature type="region of interest" description="Disordered" evidence="1">
    <location>
        <begin position="647"/>
        <end position="675"/>
    </location>
</feature>
<dbReference type="GeneID" id="77727733"/>
<accession>A0AA38LVA5</accession>
<evidence type="ECO:0000256" key="1">
    <source>
        <dbReference type="SAM" id="MobiDB-lite"/>
    </source>
</evidence>
<feature type="compositionally biased region" description="Basic and acidic residues" evidence="1">
    <location>
        <begin position="175"/>
        <end position="194"/>
    </location>
</feature>
<feature type="chain" id="PRO_5041226215" evidence="2">
    <location>
        <begin position="20"/>
        <end position="824"/>
    </location>
</feature>